<reference evidence="2" key="1">
    <citation type="journal article" date="2023" name="Front. Plant Sci.">
        <title>Chromosomal-level genome assembly of Melastoma candidum provides insights into trichome evolution.</title>
        <authorList>
            <person name="Zhong Y."/>
            <person name="Wu W."/>
            <person name="Sun C."/>
            <person name="Zou P."/>
            <person name="Liu Y."/>
            <person name="Dai S."/>
            <person name="Zhou R."/>
        </authorList>
    </citation>
    <scope>NUCLEOTIDE SEQUENCE [LARGE SCALE GENOMIC DNA]</scope>
</reference>
<proteinExistence type="predicted"/>
<protein>
    <submittedName>
        <fullName evidence="1">Uncharacterized protein</fullName>
    </submittedName>
</protein>
<evidence type="ECO:0000313" key="1">
    <source>
        <dbReference type="EMBL" id="KAI4343091.1"/>
    </source>
</evidence>
<dbReference type="Proteomes" id="UP001057402">
    <property type="component" value="Chromosome 7"/>
</dbReference>
<keyword evidence="2" id="KW-1185">Reference proteome</keyword>
<sequence>MAVSNMPGCSPIPIHRSGRPKSLICSHNAHVDHQPGSNNPLAKTLSNLLHLRIDKPQSKIIGNSLFQQNSHLESQRISAPSSSPKEVVSHMWRELHGSSDWDGMLDPLHPSLRREIIKYGEFAQATYDGFDFETSSKYRGSCRYNKKKLFDVLGLTKNGYQVLDYVYAMSHAEIPSWLERSRFLDAWSKDSNWMGYVAVSDDKETLRIGRRDIIVAWRGTMTPAECFKDFQRRLEPIGCNSEAKVEHGFLSIYKSRRESTRYNKSSASEQVMTMINKVVEFYRNRGEQVSLTITGHSLGGALALLNAHEVASTIPNLSVSVVSFGAPRVGNAAFKEEIETLGVKALRIVMKQDLVPKMPGVVLNEGLQKIEEITGTLDWVFTHVGTMLELNVTSSPHLKHRFSVMGYHNLETYLHLVDGYLSASSGFRADAKRDMALVNKSCDMLVDELRIPKNWYQLANKGLICNEHGRWVQPERDPEDIPSPLSAVQQQQHQYQQYQLIIENEGAYLGLGSLYGLSDLG</sequence>
<gene>
    <name evidence="1" type="ORF">MLD38_027634</name>
</gene>
<dbReference type="EMBL" id="CM042886">
    <property type="protein sequence ID" value="KAI4343091.1"/>
    <property type="molecule type" value="Genomic_DNA"/>
</dbReference>
<evidence type="ECO:0000313" key="2">
    <source>
        <dbReference type="Proteomes" id="UP001057402"/>
    </source>
</evidence>
<organism evidence="1 2">
    <name type="scientific">Melastoma candidum</name>
    <dbReference type="NCBI Taxonomy" id="119954"/>
    <lineage>
        <taxon>Eukaryota</taxon>
        <taxon>Viridiplantae</taxon>
        <taxon>Streptophyta</taxon>
        <taxon>Embryophyta</taxon>
        <taxon>Tracheophyta</taxon>
        <taxon>Spermatophyta</taxon>
        <taxon>Magnoliopsida</taxon>
        <taxon>eudicotyledons</taxon>
        <taxon>Gunneridae</taxon>
        <taxon>Pentapetalae</taxon>
        <taxon>rosids</taxon>
        <taxon>malvids</taxon>
        <taxon>Myrtales</taxon>
        <taxon>Melastomataceae</taxon>
        <taxon>Melastomatoideae</taxon>
        <taxon>Melastomateae</taxon>
        <taxon>Melastoma</taxon>
    </lineage>
</organism>
<name>A0ACB9P439_9MYRT</name>
<comment type="caution">
    <text evidence="1">The sequence shown here is derived from an EMBL/GenBank/DDBJ whole genome shotgun (WGS) entry which is preliminary data.</text>
</comment>
<accession>A0ACB9P439</accession>